<organism evidence="11 12">
    <name type="scientific">Orchesella dallaii</name>
    <dbReference type="NCBI Taxonomy" id="48710"/>
    <lineage>
        <taxon>Eukaryota</taxon>
        <taxon>Metazoa</taxon>
        <taxon>Ecdysozoa</taxon>
        <taxon>Arthropoda</taxon>
        <taxon>Hexapoda</taxon>
        <taxon>Collembola</taxon>
        <taxon>Entomobryomorpha</taxon>
        <taxon>Entomobryoidea</taxon>
        <taxon>Orchesellidae</taxon>
        <taxon>Orchesellinae</taxon>
        <taxon>Orchesella</taxon>
    </lineage>
</organism>
<evidence type="ECO:0000313" key="12">
    <source>
        <dbReference type="Proteomes" id="UP001642540"/>
    </source>
</evidence>
<keyword evidence="6 9" id="KW-0472">Membrane</keyword>
<keyword evidence="4 10" id="KW-0732">Signal</keyword>
<evidence type="ECO:0000256" key="9">
    <source>
        <dbReference type="SAM" id="Phobius"/>
    </source>
</evidence>
<reference evidence="11 12" key="1">
    <citation type="submission" date="2024-08" db="EMBL/GenBank/DDBJ databases">
        <authorList>
            <person name="Cucini C."/>
            <person name="Frati F."/>
        </authorList>
    </citation>
    <scope>NUCLEOTIDE SEQUENCE [LARGE SCALE GENOMIC DNA]</scope>
</reference>
<keyword evidence="7" id="KW-0325">Glycoprotein</keyword>
<comment type="caution">
    <text evidence="11">The sequence shown here is derived from an EMBL/GenBank/DDBJ whole genome shotgun (WGS) entry which is preliminary data.</text>
</comment>
<evidence type="ECO:0000256" key="1">
    <source>
        <dbReference type="ARBA" id="ARBA00004141"/>
    </source>
</evidence>
<feature type="transmembrane region" description="Helical" evidence="9">
    <location>
        <begin position="679"/>
        <end position="703"/>
    </location>
</feature>
<evidence type="ECO:0000313" key="11">
    <source>
        <dbReference type="EMBL" id="CAL8133381.1"/>
    </source>
</evidence>
<dbReference type="PANTHER" id="PTHR12185">
    <property type="entry name" value="SID1 TRANSMEMBRANE FAMILY MEMEBER"/>
    <property type="match status" value="1"/>
</dbReference>
<feature type="chain" id="PRO_5046295727" description="SID1 transmembrane family member 1" evidence="10">
    <location>
        <begin position="38"/>
        <end position="903"/>
    </location>
</feature>
<feature type="transmembrane region" description="Helical" evidence="9">
    <location>
        <begin position="442"/>
        <end position="461"/>
    </location>
</feature>
<feature type="transmembrane region" description="Helical" evidence="9">
    <location>
        <begin position="323"/>
        <end position="345"/>
    </location>
</feature>
<sequence length="903" mass="102357">MAQNVTGEHLWQKFWKLMVPMWSMLLTLLLIPDVVIGQTVQPKVYMNLTGINATVGKLYHDTINNQTQVTYHYVLESTESKFQNKNVRLRVKLDKPTIEGNLSALDVSITQPSDKSVSFRLPPVGLHENNTDEYSAERTICILDQPDTNTSIPLTIVFSTQSEKEITFKIIVTETQDFLLKRNETRSVTVSPSIPHSLGFLFEDLNSVVILVDTEVGSQACMTLSIQTPVCPIFDQEENIHYQGIFQTITTSGALMIQKKEPFTIGFIVVIMAHATDEQCSNRDPLSLPFPNMVTTVRQQVGTKVNITVRNREKNHPTISGKIFYWSIPVLVTIGTTLILLAILFQRHYFIRSTNFPIEARNSVMGFEIKKLTMANFMHVGKCPKTAFCYQVFIVGVFYCIPVIQFALYFYQVAHLTGDSDMCYYNSRCAHPFAIFLDFNHIVSNLPYVIFGFMIFVFTKYHKSELENQMERARESNRVDPERLVGVRPSTSNENPDGSTGQSRLEKNTGDLNRRMSGMNSSSQGQQCGSEVHLVDQAPAPIEESNYNENGNDSTESLLPRNCGVESNHQNSIENTNNNTQGINEYGVPFQYDMFQALGVSLIVEGVLSASYHLCPNEATFQFDTCFMYVIALMTIIHLYQVRHPHCFNEKHAFVTLLFIVVPTVVSIAANFMSYTITTIFMICIIVITCFVCVFVGINYSFLERTGNRVTPLTFFRWPIICSNERVIEASNEGVIEASNEGGNRNNSYSFRFILPVGCLVISVSIEIYWMLSRCPLSTYILYLLVGNMCWNIAYYIFMKYVHGELTWTKGSLFPVTYIGLTLAFGLWAGWFYMHAAAKWEYAPPASRALNQDCLIVFGTEIPFDSHDIWHILSAAAIFCTFNLLLTLDDELIATPREKISVF</sequence>
<evidence type="ECO:0000256" key="7">
    <source>
        <dbReference type="ARBA" id="ARBA00023180"/>
    </source>
</evidence>
<evidence type="ECO:0000256" key="8">
    <source>
        <dbReference type="SAM" id="MobiDB-lite"/>
    </source>
</evidence>
<evidence type="ECO:0000256" key="2">
    <source>
        <dbReference type="ARBA" id="ARBA00006618"/>
    </source>
</evidence>
<feature type="transmembrane region" description="Helical" evidence="9">
    <location>
        <begin position="753"/>
        <end position="772"/>
    </location>
</feature>
<gene>
    <name evidence="11" type="ORF">ODALV1_LOCUS25040</name>
</gene>
<evidence type="ECO:0000256" key="4">
    <source>
        <dbReference type="ARBA" id="ARBA00022729"/>
    </source>
</evidence>
<evidence type="ECO:0000256" key="10">
    <source>
        <dbReference type="SAM" id="SignalP"/>
    </source>
</evidence>
<protein>
    <recommendedName>
        <fullName evidence="13">SID1 transmembrane family member 1</fullName>
    </recommendedName>
</protein>
<feature type="transmembrane region" description="Helical" evidence="9">
    <location>
        <begin position="811"/>
        <end position="834"/>
    </location>
</feature>
<feature type="transmembrane region" description="Helical" evidence="9">
    <location>
        <begin position="652"/>
        <end position="673"/>
    </location>
</feature>
<dbReference type="PANTHER" id="PTHR12185:SF14">
    <property type="entry name" value="CHOLESTEROL UPTAKE PROTEIN 1"/>
    <property type="match status" value="1"/>
</dbReference>
<feature type="region of interest" description="Disordered" evidence="8">
    <location>
        <begin position="472"/>
        <end position="530"/>
    </location>
</feature>
<name>A0ABP1RQQ6_9HEXA</name>
<keyword evidence="3 9" id="KW-0812">Transmembrane</keyword>
<evidence type="ECO:0008006" key="13">
    <source>
        <dbReference type="Google" id="ProtNLM"/>
    </source>
</evidence>
<comment type="subcellular location">
    <subcellularLocation>
        <location evidence="1">Membrane</location>
        <topology evidence="1">Multi-pass membrane protein</topology>
    </subcellularLocation>
</comment>
<accession>A0ABP1RQQ6</accession>
<feature type="compositionally biased region" description="Polar residues" evidence="8">
    <location>
        <begin position="489"/>
        <end position="503"/>
    </location>
</feature>
<feature type="compositionally biased region" description="Basic and acidic residues" evidence="8">
    <location>
        <begin position="504"/>
        <end position="514"/>
    </location>
</feature>
<feature type="compositionally biased region" description="Basic and acidic residues" evidence="8">
    <location>
        <begin position="472"/>
        <end position="485"/>
    </location>
</feature>
<feature type="transmembrane region" description="Helical" evidence="9">
    <location>
        <begin position="869"/>
        <end position="888"/>
    </location>
</feature>
<proteinExistence type="inferred from homology"/>
<dbReference type="InterPro" id="IPR025958">
    <property type="entry name" value="SID1_TM_fam"/>
</dbReference>
<evidence type="ECO:0000256" key="6">
    <source>
        <dbReference type="ARBA" id="ARBA00023136"/>
    </source>
</evidence>
<evidence type="ECO:0000256" key="5">
    <source>
        <dbReference type="ARBA" id="ARBA00022989"/>
    </source>
</evidence>
<dbReference type="EMBL" id="CAXLJM020000099">
    <property type="protein sequence ID" value="CAL8133381.1"/>
    <property type="molecule type" value="Genomic_DNA"/>
</dbReference>
<feature type="transmembrane region" description="Helical" evidence="9">
    <location>
        <begin position="778"/>
        <end position="799"/>
    </location>
</feature>
<keyword evidence="5 9" id="KW-1133">Transmembrane helix</keyword>
<feature type="signal peptide" evidence="10">
    <location>
        <begin position="1"/>
        <end position="37"/>
    </location>
</feature>
<keyword evidence="12" id="KW-1185">Reference proteome</keyword>
<dbReference type="Proteomes" id="UP001642540">
    <property type="component" value="Unassembled WGS sequence"/>
</dbReference>
<evidence type="ECO:0000256" key="3">
    <source>
        <dbReference type="ARBA" id="ARBA00022692"/>
    </source>
</evidence>
<comment type="similarity">
    <text evidence="2">Belongs to the SID1 family.</text>
</comment>
<feature type="compositionally biased region" description="Low complexity" evidence="8">
    <location>
        <begin position="515"/>
        <end position="526"/>
    </location>
</feature>
<feature type="transmembrane region" description="Helical" evidence="9">
    <location>
        <begin position="388"/>
        <end position="411"/>
    </location>
</feature>
<dbReference type="Pfam" id="PF13965">
    <property type="entry name" value="SID-1_RNA_chan"/>
    <property type="match status" value="3"/>
</dbReference>